<proteinExistence type="inferred from homology"/>
<evidence type="ECO:0000313" key="6">
    <source>
        <dbReference type="EMBL" id="GAA5194289.1"/>
    </source>
</evidence>
<dbReference type="EMBL" id="BAABLF010000029">
    <property type="protein sequence ID" value="GAA5194289.1"/>
    <property type="molecule type" value="Genomic_DNA"/>
</dbReference>
<keyword evidence="7" id="KW-1185">Reference proteome</keyword>
<evidence type="ECO:0000256" key="3">
    <source>
        <dbReference type="ARBA" id="ARBA00023210"/>
    </source>
</evidence>
<evidence type="ECO:0000256" key="5">
    <source>
        <dbReference type="HAMAP-Rule" id="MF_01092"/>
    </source>
</evidence>
<keyword evidence="1 5" id="KW-0963">Cytoplasm</keyword>
<evidence type="ECO:0000256" key="4">
    <source>
        <dbReference type="ARBA" id="ARBA00023306"/>
    </source>
</evidence>
<protein>
    <recommendedName>
        <fullName evidence="5">Cell division protein ZapD</fullName>
    </recommendedName>
    <alternativeName>
        <fullName evidence="5">Z ring-associated protein D</fullName>
    </alternativeName>
</protein>
<keyword evidence="4 5" id="KW-0131">Cell cycle</keyword>
<evidence type="ECO:0000256" key="2">
    <source>
        <dbReference type="ARBA" id="ARBA00022618"/>
    </source>
</evidence>
<dbReference type="InterPro" id="IPR036268">
    <property type="entry name" value="ZapD_sf"/>
</dbReference>
<dbReference type="RefSeq" id="WP_345317691.1">
    <property type="nucleotide sequence ID" value="NZ_BAABLF010000029.1"/>
</dbReference>
<name>A0ABP9SCR0_9GAMM</name>
<dbReference type="InterPro" id="IPR009777">
    <property type="entry name" value="ZapD"/>
</dbReference>
<comment type="subunit">
    <text evidence="5">Interacts with FtsZ.</text>
</comment>
<dbReference type="SUPFAM" id="SSF160950">
    <property type="entry name" value="YacF-like"/>
    <property type="match status" value="1"/>
</dbReference>
<dbReference type="HAMAP" id="MF_01092">
    <property type="entry name" value="ZapD"/>
    <property type="match status" value="1"/>
</dbReference>
<accession>A0ABP9SCR0</accession>
<evidence type="ECO:0000256" key="1">
    <source>
        <dbReference type="ARBA" id="ARBA00022490"/>
    </source>
</evidence>
<evidence type="ECO:0000313" key="7">
    <source>
        <dbReference type="Proteomes" id="UP001501600"/>
    </source>
</evidence>
<dbReference type="PANTHER" id="PTHR39455">
    <property type="entry name" value="CELL DIVISION PROTEIN ZAPD"/>
    <property type="match status" value="1"/>
</dbReference>
<reference evidence="7" key="1">
    <citation type="journal article" date="2019" name="Int. J. Syst. Evol. Microbiol.">
        <title>The Global Catalogue of Microorganisms (GCM) 10K type strain sequencing project: providing services to taxonomists for standard genome sequencing and annotation.</title>
        <authorList>
            <consortium name="The Broad Institute Genomics Platform"/>
            <consortium name="The Broad Institute Genome Sequencing Center for Infectious Disease"/>
            <person name="Wu L."/>
            <person name="Ma J."/>
        </authorList>
    </citation>
    <scope>NUCLEOTIDE SEQUENCE [LARGE SCALE GENOMIC DNA]</scope>
    <source>
        <strain evidence="7">JCM 18720</strain>
    </source>
</reference>
<comment type="caution">
    <text evidence="6">The sequence shown here is derived from an EMBL/GenBank/DDBJ whole genome shotgun (WGS) entry which is preliminary data.</text>
</comment>
<comment type="similarity">
    <text evidence="5">Belongs to the ZapD family.</text>
</comment>
<dbReference type="Pfam" id="PF07072">
    <property type="entry name" value="ZapD"/>
    <property type="match status" value="1"/>
</dbReference>
<dbReference type="Proteomes" id="UP001501600">
    <property type="component" value="Unassembled WGS sequence"/>
</dbReference>
<comment type="subcellular location">
    <subcellularLocation>
        <location evidence="5">Cytoplasm</location>
    </subcellularLocation>
    <text evidence="5">Localizes to mid-cell in an FtsZ-dependent manner.</text>
</comment>
<gene>
    <name evidence="5 6" type="primary">zapD</name>
    <name evidence="6" type="ORF">GCM10025772_26930</name>
</gene>
<dbReference type="GO" id="GO:0051301">
    <property type="term" value="P:cell division"/>
    <property type="evidence" value="ECO:0007669"/>
    <property type="project" value="UniProtKB-KW"/>
</dbReference>
<dbReference type="Gene3D" id="1.10.3900.10">
    <property type="entry name" value="YacF-like"/>
    <property type="match status" value="1"/>
</dbReference>
<keyword evidence="3 5" id="KW-0717">Septation</keyword>
<dbReference type="InterPro" id="IPR027462">
    <property type="entry name" value="ZapD_C"/>
</dbReference>
<keyword evidence="2 5" id="KW-0132">Cell division</keyword>
<dbReference type="Gene3D" id="2.60.440.10">
    <property type="entry name" value="YacF-like domains"/>
    <property type="match status" value="1"/>
</dbReference>
<dbReference type="PANTHER" id="PTHR39455:SF1">
    <property type="entry name" value="CELL DIVISION PROTEIN ZAPD"/>
    <property type="match status" value="1"/>
</dbReference>
<organism evidence="6 7">
    <name type="scientific">Ferrimonas gelatinilytica</name>
    <dbReference type="NCBI Taxonomy" id="1255257"/>
    <lineage>
        <taxon>Bacteria</taxon>
        <taxon>Pseudomonadati</taxon>
        <taxon>Pseudomonadota</taxon>
        <taxon>Gammaproteobacteria</taxon>
        <taxon>Alteromonadales</taxon>
        <taxon>Ferrimonadaceae</taxon>
        <taxon>Ferrimonas</taxon>
    </lineage>
</organism>
<comment type="function">
    <text evidence="5">Cell division factor that enhances FtsZ-ring assembly. Directly interacts with FtsZ and promotes bundling of FtsZ protofilaments, with a reduction in FtsZ GTPase activity.</text>
</comment>
<sequence length="248" mass="28938">MWLVYEQPLNETIRSYLRIEAVYQQAGAHALFPYPGTEVAFFRTLFELGELMERTDLRSDLIKDLDRQLQHIDSWRPLPSVDHQQLDRLEQRLKRLSRELQQLTRPTQPLKEDRFLGALRQRLSIPGGYGSFDLPQLHHWLARPAEQKAADAQYWLKLLAPITASVENLLMLLRDRGQWQEQMAINGAYQASSPQEVDLLRVKLKQEYGVYPAISAHRNRFTIHLINNETGKADPRNLPIQIHLSTER</sequence>